<dbReference type="Proteomes" id="UP001234989">
    <property type="component" value="Chromosome 11"/>
</dbReference>
<dbReference type="PANTHER" id="PTHR46148:SF57">
    <property type="entry name" value="OS12G0499874 PROTEIN"/>
    <property type="match status" value="1"/>
</dbReference>
<evidence type="ECO:0000313" key="2">
    <source>
        <dbReference type="EMBL" id="WMV54576.1"/>
    </source>
</evidence>
<dbReference type="InterPro" id="IPR056924">
    <property type="entry name" value="SH3_Tf2-1"/>
</dbReference>
<accession>A0AAF0V0C5</accession>
<evidence type="ECO:0000313" key="3">
    <source>
        <dbReference type="Proteomes" id="UP001234989"/>
    </source>
</evidence>
<name>A0AAF0V0C5_SOLVR</name>
<reference evidence="2" key="1">
    <citation type="submission" date="2023-08" db="EMBL/GenBank/DDBJ databases">
        <title>A de novo genome assembly of Solanum verrucosum Schlechtendal, a Mexican diploid species geographically isolated from the other diploid A-genome species in potato relatives.</title>
        <authorList>
            <person name="Hosaka K."/>
        </authorList>
    </citation>
    <scope>NUCLEOTIDE SEQUENCE</scope>
    <source>
        <tissue evidence="2">Young leaves</tissue>
    </source>
</reference>
<sequence>MRFGKKGKLRPCYDGPYQLLRRIDRVAYELDFPSNLSSVHLVLHVSLLKMCIVDPTSIITLESLGIKESLSYEEVPVEILDWQIRKLRYKKVASVRCSGGIKWLRDLLGRVRPI</sequence>
<keyword evidence="3" id="KW-1185">Reference proteome</keyword>
<proteinExistence type="predicted"/>
<organism evidence="2 3">
    <name type="scientific">Solanum verrucosum</name>
    <dbReference type="NCBI Taxonomy" id="315347"/>
    <lineage>
        <taxon>Eukaryota</taxon>
        <taxon>Viridiplantae</taxon>
        <taxon>Streptophyta</taxon>
        <taxon>Embryophyta</taxon>
        <taxon>Tracheophyta</taxon>
        <taxon>Spermatophyta</taxon>
        <taxon>Magnoliopsida</taxon>
        <taxon>eudicotyledons</taxon>
        <taxon>Gunneridae</taxon>
        <taxon>Pentapetalae</taxon>
        <taxon>asterids</taxon>
        <taxon>lamiids</taxon>
        <taxon>Solanales</taxon>
        <taxon>Solanaceae</taxon>
        <taxon>Solanoideae</taxon>
        <taxon>Solaneae</taxon>
        <taxon>Solanum</taxon>
    </lineage>
</organism>
<dbReference type="EMBL" id="CP133622">
    <property type="protein sequence ID" value="WMV54576.1"/>
    <property type="molecule type" value="Genomic_DNA"/>
</dbReference>
<evidence type="ECO:0000259" key="1">
    <source>
        <dbReference type="Pfam" id="PF24626"/>
    </source>
</evidence>
<dbReference type="AlphaFoldDB" id="A0AAF0V0C5"/>
<protein>
    <recommendedName>
        <fullName evidence="1">Tf2-1-like SH3-like domain-containing protein</fullName>
    </recommendedName>
</protein>
<feature type="domain" description="Tf2-1-like SH3-like" evidence="1">
    <location>
        <begin position="3"/>
        <end position="51"/>
    </location>
</feature>
<gene>
    <name evidence="2" type="ORF">MTR67_047961</name>
</gene>
<dbReference type="PANTHER" id="PTHR46148">
    <property type="entry name" value="CHROMO DOMAIN-CONTAINING PROTEIN"/>
    <property type="match status" value="1"/>
</dbReference>
<dbReference type="Pfam" id="PF24626">
    <property type="entry name" value="SH3_Tf2-1"/>
    <property type="match status" value="1"/>
</dbReference>